<organism evidence="2 3">
    <name type="scientific">Roseburia zhanii</name>
    <dbReference type="NCBI Taxonomy" id="2763064"/>
    <lineage>
        <taxon>Bacteria</taxon>
        <taxon>Bacillati</taxon>
        <taxon>Bacillota</taxon>
        <taxon>Clostridia</taxon>
        <taxon>Lachnospirales</taxon>
        <taxon>Lachnospiraceae</taxon>
        <taxon>Roseburia</taxon>
    </lineage>
</organism>
<accession>A0A923LMR9</accession>
<protein>
    <submittedName>
        <fullName evidence="2">Uncharacterized protein</fullName>
    </submittedName>
</protein>
<dbReference type="Pfam" id="PF19498">
    <property type="entry name" value="DUF6033"/>
    <property type="match status" value="1"/>
</dbReference>
<name>A0A923LMR9_9FIRM</name>
<gene>
    <name evidence="2" type="ORF">H8S17_00475</name>
</gene>
<comment type="caution">
    <text evidence="2">The sequence shown here is derived from an EMBL/GenBank/DDBJ whole genome shotgun (WGS) entry which is preliminary data.</text>
</comment>
<evidence type="ECO:0000313" key="3">
    <source>
        <dbReference type="Proteomes" id="UP000606720"/>
    </source>
</evidence>
<feature type="region of interest" description="Disordered" evidence="1">
    <location>
        <begin position="173"/>
        <end position="218"/>
    </location>
</feature>
<feature type="region of interest" description="Disordered" evidence="1">
    <location>
        <begin position="20"/>
        <end position="40"/>
    </location>
</feature>
<dbReference type="Proteomes" id="UP000606720">
    <property type="component" value="Unassembled WGS sequence"/>
</dbReference>
<dbReference type="EMBL" id="JACOPH010000001">
    <property type="protein sequence ID" value="MBC5712696.1"/>
    <property type="molecule type" value="Genomic_DNA"/>
</dbReference>
<feature type="compositionally biased region" description="Basic and acidic residues" evidence="1">
    <location>
        <begin position="173"/>
        <end position="209"/>
    </location>
</feature>
<feature type="compositionally biased region" description="Basic and acidic residues" evidence="1">
    <location>
        <begin position="27"/>
        <end position="40"/>
    </location>
</feature>
<evidence type="ECO:0000313" key="2">
    <source>
        <dbReference type="EMBL" id="MBC5712696.1"/>
    </source>
</evidence>
<reference evidence="2" key="1">
    <citation type="submission" date="2020-08" db="EMBL/GenBank/DDBJ databases">
        <title>Genome public.</title>
        <authorList>
            <person name="Liu C."/>
            <person name="Sun Q."/>
        </authorList>
    </citation>
    <scope>NUCLEOTIDE SEQUENCE</scope>
    <source>
        <strain evidence="2">BX1005</strain>
    </source>
</reference>
<sequence>MERSPEMKVDNSTVLKNAYEATASSKAKTDKTKSTEAKKTADYGKTIGDAKLSKEAAAYYEKLKKKYSNMDFILVSKDQKANAQANAASYANAGKMVVLIDEEKVERMAADENYRKQYEGIIRNAASGLSQLKSQIEASGQSSNVKGYGMKINDGGTASFFAVLEKSSAAQKARIEKKAAEKKEAKKAAEKKAEKKEKEEKLKESKQTDDTEDEDTIMITASSIEELIQKIKDYDFAGRSDNVQTEAEQQVGQHIDYRW</sequence>
<dbReference type="InterPro" id="IPR046097">
    <property type="entry name" value="DUF6033"/>
</dbReference>
<dbReference type="AlphaFoldDB" id="A0A923LMR9"/>
<evidence type="ECO:0000256" key="1">
    <source>
        <dbReference type="SAM" id="MobiDB-lite"/>
    </source>
</evidence>
<keyword evidence="3" id="KW-1185">Reference proteome</keyword>
<proteinExistence type="predicted"/>